<gene>
    <name evidence="2" type="ORF">THIOM_002992</name>
</gene>
<accession>A0A176S010</accession>
<protein>
    <submittedName>
        <fullName evidence="2">Membrane protein</fullName>
    </submittedName>
</protein>
<feature type="non-terminal residue" evidence="2">
    <location>
        <position position="241"/>
    </location>
</feature>
<feature type="transmembrane region" description="Helical" evidence="1">
    <location>
        <begin position="74"/>
        <end position="93"/>
    </location>
</feature>
<dbReference type="AlphaFoldDB" id="A0A176S010"/>
<dbReference type="Proteomes" id="UP000076962">
    <property type="component" value="Unassembled WGS sequence"/>
</dbReference>
<proteinExistence type="predicted"/>
<feature type="transmembrane region" description="Helical" evidence="1">
    <location>
        <begin position="12"/>
        <end position="34"/>
    </location>
</feature>
<keyword evidence="1" id="KW-0812">Transmembrane</keyword>
<sequence>MVPFFYLWLIKIGYNFIVTKYFLVFLPFIIVHIINGVDYYTYIISVFYLLAIYIQVTTFYAATNKLKDEHFIKIIQINFILSLVGVFLLYTPYYEIMWTQGVMSTGEATRFRMFTYEPSYYSTLLVPFLFYSYFTYINNRCRKNLWLLCMVAFPLIISFSLGFIATTVIVLLITFIIDLKYVLKKKQLVLLGILASLAMGYVFFTENPLTDRINKVIADEDASASGRVVHSTVISFEVASL</sequence>
<evidence type="ECO:0000313" key="3">
    <source>
        <dbReference type="Proteomes" id="UP000076962"/>
    </source>
</evidence>
<reference evidence="2 3" key="1">
    <citation type="submission" date="2016-05" db="EMBL/GenBank/DDBJ databases">
        <title>Single-cell genome of chain-forming Candidatus Thiomargarita nelsonii and comparison to other large sulfur-oxidizing bacteria.</title>
        <authorList>
            <person name="Winkel M."/>
            <person name="Salman V."/>
            <person name="Woyke T."/>
            <person name="Schulz-Vogt H."/>
            <person name="Richter M."/>
            <person name="Flood B."/>
            <person name="Bailey J."/>
            <person name="Amann R."/>
            <person name="Mussmann M."/>
        </authorList>
    </citation>
    <scope>NUCLEOTIDE SEQUENCE [LARGE SCALE GENOMIC DNA]</scope>
    <source>
        <strain evidence="2 3">THI036</strain>
    </source>
</reference>
<keyword evidence="1" id="KW-0472">Membrane</keyword>
<comment type="caution">
    <text evidence="2">The sequence shown here is derived from an EMBL/GenBank/DDBJ whole genome shotgun (WGS) entry which is preliminary data.</text>
</comment>
<feature type="transmembrane region" description="Helical" evidence="1">
    <location>
        <begin position="188"/>
        <end position="205"/>
    </location>
</feature>
<keyword evidence="1" id="KW-1133">Transmembrane helix</keyword>
<feature type="transmembrane region" description="Helical" evidence="1">
    <location>
        <begin position="40"/>
        <end position="62"/>
    </location>
</feature>
<feature type="transmembrane region" description="Helical" evidence="1">
    <location>
        <begin position="145"/>
        <end position="176"/>
    </location>
</feature>
<feature type="transmembrane region" description="Helical" evidence="1">
    <location>
        <begin position="120"/>
        <end position="138"/>
    </location>
</feature>
<keyword evidence="3" id="KW-1185">Reference proteome</keyword>
<dbReference type="EMBL" id="LUTY01001770">
    <property type="protein sequence ID" value="OAD21248.1"/>
    <property type="molecule type" value="Genomic_DNA"/>
</dbReference>
<evidence type="ECO:0000256" key="1">
    <source>
        <dbReference type="SAM" id="Phobius"/>
    </source>
</evidence>
<name>A0A176S010_9GAMM</name>
<organism evidence="2 3">
    <name type="scientific">Candidatus Thiomargarita nelsonii</name>
    <dbReference type="NCBI Taxonomy" id="1003181"/>
    <lineage>
        <taxon>Bacteria</taxon>
        <taxon>Pseudomonadati</taxon>
        <taxon>Pseudomonadota</taxon>
        <taxon>Gammaproteobacteria</taxon>
        <taxon>Thiotrichales</taxon>
        <taxon>Thiotrichaceae</taxon>
        <taxon>Thiomargarita</taxon>
    </lineage>
</organism>
<evidence type="ECO:0000313" key="2">
    <source>
        <dbReference type="EMBL" id="OAD21248.1"/>
    </source>
</evidence>